<sequence length="68" mass="8220">MYQDQDDHEEEEKKTYNNFVYLSVRTSDDWIKNYSTVWYVLDTDACTLVRDDNMSNFLLPRYCACAFE</sequence>
<comment type="caution">
    <text evidence="1">The sequence shown here is derived from an EMBL/GenBank/DDBJ whole genome shotgun (WGS) entry which is preliminary data.</text>
</comment>
<proteinExistence type="predicted"/>
<reference evidence="1 2" key="1">
    <citation type="submission" date="2020-06" db="EMBL/GenBank/DDBJ databases">
        <title>Transcriptomic and genomic resources for Thalictrum thalictroides and T. hernandezii: Facilitating candidate gene discovery in an emerging model plant lineage.</title>
        <authorList>
            <person name="Arias T."/>
            <person name="Riano-Pachon D.M."/>
            <person name="Di Stilio V.S."/>
        </authorList>
    </citation>
    <scope>NUCLEOTIDE SEQUENCE [LARGE SCALE GENOMIC DNA]</scope>
    <source>
        <strain evidence="2">cv. WT478/WT964</strain>
        <tissue evidence="1">Leaves</tissue>
    </source>
</reference>
<name>A0A7J6VGB3_THATH</name>
<dbReference type="AlphaFoldDB" id="A0A7J6VGB3"/>
<dbReference type="Proteomes" id="UP000554482">
    <property type="component" value="Unassembled WGS sequence"/>
</dbReference>
<organism evidence="1 2">
    <name type="scientific">Thalictrum thalictroides</name>
    <name type="common">Rue-anemone</name>
    <name type="synonym">Anemone thalictroides</name>
    <dbReference type="NCBI Taxonomy" id="46969"/>
    <lineage>
        <taxon>Eukaryota</taxon>
        <taxon>Viridiplantae</taxon>
        <taxon>Streptophyta</taxon>
        <taxon>Embryophyta</taxon>
        <taxon>Tracheophyta</taxon>
        <taxon>Spermatophyta</taxon>
        <taxon>Magnoliopsida</taxon>
        <taxon>Ranunculales</taxon>
        <taxon>Ranunculaceae</taxon>
        <taxon>Thalictroideae</taxon>
        <taxon>Thalictrum</taxon>
    </lineage>
</organism>
<evidence type="ECO:0000313" key="1">
    <source>
        <dbReference type="EMBL" id="KAF5183638.1"/>
    </source>
</evidence>
<dbReference type="EMBL" id="JABWDY010033149">
    <property type="protein sequence ID" value="KAF5183638.1"/>
    <property type="molecule type" value="Genomic_DNA"/>
</dbReference>
<accession>A0A7J6VGB3</accession>
<evidence type="ECO:0000313" key="2">
    <source>
        <dbReference type="Proteomes" id="UP000554482"/>
    </source>
</evidence>
<protein>
    <submittedName>
        <fullName evidence="1">Uncharacterized protein</fullName>
    </submittedName>
</protein>
<keyword evidence="2" id="KW-1185">Reference proteome</keyword>
<feature type="non-terminal residue" evidence="1">
    <location>
        <position position="68"/>
    </location>
</feature>
<gene>
    <name evidence="1" type="ORF">FRX31_026775</name>
</gene>